<evidence type="ECO:0000313" key="8">
    <source>
        <dbReference type="EMBL" id="KAF1023042.1"/>
    </source>
</evidence>
<dbReference type="GO" id="GO:0005886">
    <property type="term" value="C:plasma membrane"/>
    <property type="evidence" value="ECO:0007669"/>
    <property type="project" value="UniProtKB-SubCell"/>
</dbReference>
<feature type="transmembrane region" description="Helical" evidence="6">
    <location>
        <begin position="260"/>
        <end position="279"/>
    </location>
</feature>
<evidence type="ECO:0000313" key="9">
    <source>
        <dbReference type="Proteomes" id="UP000461670"/>
    </source>
</evidence>
<feature type="transmembrane region" description="Helical" evidence="6">
    <location>
        <begin position="656"/>
        <end position="674"/>
    </location>
</feature>
<evidence type="ECO:0000256" key="6">
    <source>
        <dbReference type="SAM" id="Phobius"/>
    </source>
</evidence>
<evidence type="ECO:0000256" key="2">
    <source>
        <dbReference type="ARBA" id="ARBA00022475"/>
    </source>
</evidence>
<feature type="domain" description="Membrane transport protein MMPL" evidence="7">
    <location>
        <begin position="191"/>
        <end position="431"/>
    </location>
</feature>
<organism evidence="8 9">
    <name type="scientific">Paracidovorax wautersii</name>
    <dbReference type="NCBI Taxonomy" id="1177982"/>
    <lineage>
        <taxon>Bacteria</taxon>
        <taxon>Pseudomonadati</taxon>
        <taxon>Pseudomonadota</taxon>
        <taxon>Betaproteobacteria</taxon>
        <taxon>Burkholderiales</taxon>
        <taxon>Comamonadaceae</taxon>
        <taxon>Paracidovorax</taxon>
    </lineage>
</organism>
<evidence type="ECO:0000256" key="5">
    <source>
        <dbReference type="ARBA" id="ARBA00023136"/>
    </source>
</evidence>
<feature type="transmembrane region" description="Helical" evidence="6">
    <location>
        <begin position="383"/>
        <end position="404"/>
    </location>
</feature>
<gene>
    <name evidence="8" type="ORF">GAK30_00732</name>
</gene>
<keyword evidence="3 6" id="KW-0812">Transmembrane</keyword>
<dbReference type="InterPro" id="IPR004869">
    <property type="entry name" value="MMPL_dom"/>
</dbReference>
<evidence type="ECO:0000256" key="3">
    <source>
        <dbReference type="ARBA" id="ARBA00022692"/>
    </source>
</evidence>
<evidence type="ECO:0000256" key="1">
    <source>
        <dbReference type="ARBA" id="ARBA00004651"/>
    </source>
</evidence>
<accession>A0A7V8JRL2</accession>
<proteinExistence type="predicted"/>
<keyword evidence="2" id="KW-1003">Cell membrane</keyword>
<feature type="transmembrane region" description="Helical" evidence="6">
    <location>
        <begin position="706"/>
        <end position="725"/>
    </location>
</feature>
<dbReference type="EMBL" id="WNDQ01000007">
    <property type="protein sequence ID" value="KAF1023042.1"/>
    <property type="molecule type" value="Genomic_DNA"/>
</dbReference>
<dbReference type="PANTHER" id="PTHR33406">
    <property type="entry name" value="MEMBRANE PROTEIN MJ1562-RELATED"/>
    <property type="match status" value="1"/>
</dbReference>
<feature type="transmembrane region" description="Helical" evidence="6">
    <location>
        <begin position="762"/>
        <end position="783"/>
    </location>
</feature>
<name>A0A7V8JRL2_9BURK</name>
<dbReference type="Proteomes" id="UP000461670">
    <property type="component" value="Unassembled WGS sequence"/>
</dbReference>
<comment type="caution">
    <text evidence="8">The sequence shown here is derived from an EMBL/GenBank/DDBJ whole genome shotgun (WGS) entry which is preliminary data.</text>
</comment>
<keyword evidence="5 6" id="KW-0472">Membrane</keyword>
<keyword evidence="4 6" id="KW-1133">Transmembrane helix</keyword>
<dbReference type="AlphaFoldDB" id="A0A7V8JRL2"/>
<sequence length="797" mass="84463">MPEPVAAARPRLQVALTCGVLIMLALLLATAAWQWRHGPPVTSSLLDLMPRTEVPAREQQANDRMQVALNRELVLLVGAPQRAQGIALLHAAEKQLRASGLFAEVRATVQADLPALRDDLLRGRLALLPPADRQRLLSQPEAFLAQRAADLLDPFAAAALVSPTQDWLGLTQRIQSAHARVGAVGLDVASGLLAAEDAGQTWFLLQARSGSASLDMGQAAAVAALVEAVKQYAASQGGQVLATSGLLYAAQAQDQATAEMGWLGGGSVLGIVLLLLLAFRRWRSLLALAPVLAGLLAGSVACVLALGNIHVMTLVIGSTLIGVATDYPLHYLGKSYGHRAGRPAWTAWPALWWVLPGLTLSLLTSVIGYLALAFTSLPALRQLAVFSAAGLVAAYACTVALLPWAFGSAPPRPWPALSRAAGVLLQVQVAWRAWLARGHRRWLLAVTLLAVASAGGWRLQFHDDLRNWISSPAALVQESRDIARITGFQPTSQFFLVEAADESQLLARLAVLSGRLDTVTERGDLQSYDSLDQLVAPAPEQQRLRGALAALAQSPLAWQPLLALGIEPRLIAAELQTLQALPTWRIDEALQTVPGERWRPLWLGGDAQGVAAVVRLQGLRAGVDLSSLGEGLPGVRWVDRLAELNEVFSHTRVSAALLKLLSCGVILALLWPVLGLRVSACVLAVPLLAAAASLATLGWLGQPLTLFGLFGLLLVTAIGVDYAIFMHEAVGGQEASLVGILLAAATTLLSFGLLALSRTPAVSSFGLCVALGIAYCLVLAPWVRTVSSRGLKEEMTS</sequence>
<feature type="transmembrane region" description="Helical" evidence="6">
    <location>
        <begin position="442"/>
        <end position="459"/>
    </location>
</feature>
<feature type="transmembrane region" description="Helical" evidence="6">
    <location>
        <begin position="286"/>
        <end position="306"/>
    </location>
</feature>
<feature type="transmembrane region" description="Helical" evidence="6">
    <location>
        <begin position="350"/>
        <end position="371"/>
    </location>
</feature>
<evidence type="ECO:0000256" key="4">
    <source>
        <dbReference type="ARBA" id="ARBA00022989"/>
    </source>
</evidence>
<dbReference type="SUPFAM" id="SSF82866">
    <property type="entry name" value="Multidrug efflux transporter AcrB transmembrane domain"/>
    <property type="match status" value="2"/>
</dbReference>
<dbReference type="Pfam" id="PF03176">
    <property type="entry name" value="MMPL"/>
    <property type="match status" value="1"/>
</dbReference>
<protein>
    <recommendedName>
        <fullName evidence="7">Membrane transport protein MMPL domain-containing protein</fullName>
    </recommendedName>
</protein>
<dbReference type="InterPro" id="IPR050545">
    <property type="entry name" value="Mycobact_MmpL"/>
</dbReference>
<feature type="transmembrane region" description="Helical" evidence="6">
    <location>
        <begin position="681"/>
        <end position="700"/>
    </location>
</feature>
<reference evidence="9" key="1">
    <citation type="journal article" date="2020" name="MBio">
        <title>Horizontal gene transfer to a defensive symbiont with a reduced genome amongst a multipartite beetle microbiome.</title>
        <authorList>
            <person name="Waterworth S.C."/>
            <person name="Florez L.V."/>
            <person name="Rees E.R."/>
            <person name="Hertweck C."/>
            <person name="Kaltenpoth M."/>
            <person name="Kwan J.C."/>
        </authorList>
    </citation>
    <scope>NUCLEOTIDE SEQUENCE [LARGE SCALE GENOMIC DNA]</scope>
</reference>
<comment type="subcellular location">
    <subcellularLocation>
        <location evidence="1">Cell membrane</location>
        <topology evidence="1">Multi-pass membrane protein</topology>
    </subcellularLocation>
</comment>
<dbReference type="PANTHER" id="PTHR33406:SF13">
    <property type="entry name" value="MEMBRANE PROTEIN YDFJ"/>
    <property type="match status" value="1"/>
</dbReference>
<feature type="transmembrane region" description="Helical" evidence="6">
    <location>
        <begin position="12"/>
        <end position="35"/>
    </location>
</feature>
<evidence type="ECO:0000259" key="7">
    <source>
        <dbReference type="Pfam" id="PF03176"/>
    </source>
</evidence>
<feature type="transmembrane region" description="Helical" evidence="6">
    <location>
        <begin position="737"/>
        <end position="756"/>
    </location>
</feature>
<dbReference type="Gene3D" id="1.20.1640.10">
    <property type="entry name" value="Multidrug efflux transporter AcrB transmembrane domain"/>
    <property type="match status" value="2"/>
</dbReference>